<dbReference type="EMBL" id="MU276063">
    <property type="protein sequence ID" value="KAI0042490.1"/>
    <property type="molecule type" value="Genomic_DNA"/>
</dbReference>
<proteinExistence type="predicted"/>
<sequence length="151" mass="16763">MRADAPRHNPHHPSIFVSASPQHPGGRRCTRLMQPRRERLQVNRDLRDKRTLRRARKQASPPRHSARRYPSTRTSACNSLGTTLPASHGNRVKTRRKSSSQASMPVPSPCQPSLDANYNAISHDLAGRLAAQSTKLPHISSLTASRKLNVG</sequence>
<name>A0ACB8RF10_9AGAM</name>
<keyword evidence="2" id="KW-1185">Reference proteome</keyword>
<organism evidence="1 2">
    <name type="scientific">Auriscalpium vulgare</name>
    <dbReference type="NCBI Taxonomy" id="40419"/>
    <lineage>
        <taxon>Eukaryota</taxon>
        <taxon>Fungi</taxon>
        <taxon>Dikarya</taxon>
        <taxon>Basidiomycota</taxon>
        <taxon>Agaricomycotina</taxon>
        <taxon>Agaricomycetes</taxon>
        <taxon>Russulales</taxon>
        <taxon>Auriscalpiaceae</taxon>
        <taxon>Auriscalpium</taxon>
    </lineage>
</organism>
<gene>
    <name evidence="1" type="ORF">FA95DRAFT_562627</name>
</gene>
<evidence type="ECO:0000313" key="2">
    <source>
        <dbReference type="Proteomes" id="UP000814033"/>
    </source>
</evidence>
<reference evidence="1" key="1">
    <citation type="submission" date="2021-02" db="EMBL/GenBank/DDBJ databases">
        <authorList>
            <consortium name="DOE Joint Genome Institute"/>
            <person name="Ahrendt S."/>
            <person name="Looney B.P."/>
            <person name="Miyauchi S."/>
            <person name="Morin E."/>
            <person name="Drula E."/>
            <person name="Courty P.E."/>
            <person name="Chicoki N."/>
            <person name="Fauchery L."/>
            <person name="Kohler A."/>
            <person name="Kuo A."/>
            <person name="Labutti K."/>
            <person name="Pangilinan J."/>
            <person name="Lipzen A."/>
            <person name="Riley R."/>
            <person name="Andreopoulos W."/>
            <person name="He G."/>
            <person name="Johnson J."/>
            <person name="Barry K.W."/>
            <person name="Grigoriev I.V."/>
            <person name="Nagy L."/>
            <person name="Hibbett D."/>
            <person name="Henrissat B."/>
            <person name="Matheny P.B."/>
            <person name="Labbe J."/>
            <person name="Martin F."/>
        </authorList>
    </citation>
    <scope>NUCLEOTIDE SEQUENCE</scope>
    <source>
        <strain evidence="1">FP105234-sp</strain>
    </source>
</reference>
<comment type="caution">
    <text evidence="1">The sequence shown here is derived from an EMBL/GenBank/DDBJ whole genome shotgun (WGS) entry which is preliminary data.</text>
</comment>
<reference evidence="1" key="2">
    <citation type="journal article" date="2022" name="New Phytol.">
        <title>Evolutionary transition to the ectomycorrhizal habit in the genomes of a hyperdiverse lineage of mushroom-forming fungi.</title>
        <authorList>
            <person name="Looney B."/>
            <person name="Miyauchi S."/>
            <person name="Morin E."/>
            <person name="Drula E."/>
            <person name="Courty P.E."/>
            <person name="Kohler A."/>
            <person name="Kuo A."/>
            <person name="LaButti K."/>
            <person name="Pangilinan J."/>
            <person name="Lipzen A."/>
            <person name="Riley R."/>
            <person name="Andreopoulos W."/>
            <person name="He G."/>
            <person name="Johnson J."/>
            <person name="Nolan M."/>
            <person name="Tritt A."/>
            <person name="Barry K.W."/>
            <person name="Grigoriev I.V."/>
            <person name="Nagy L.G."/>
            <person name="Hibbett D."/>
            <person name="Henrissat B."/>
            <person name="Matheny P.B."/>
            <person name="Labbe J."/>
            <person name="Martin F.M."/>
        </authorList>
    </citation>
    <scope>NUCLEOTIDE SEQUENCE</scope>
    <source>
        <strain evidence="1">FP105234-sp</strain>
    </source>
</reference>
<protein>
    <submittedName>
        <fullName evidence="1">Uncharacterized protein</fullName>
    </submittedName>
</protein>
<dbReference type="Proteomes" id="UP000814033">
    <property type="component" value="Unassembled WGS sequence"/>
</dbReference>
<evidence type="ECO:0000313" key="1">
    <source>
        <dbReference type="EMBL" id="KAI0042490.1"/>
    </source>
</evidence>
<accession>A0ACB8RF10</accession>